<dbReference type="Proteomes" id="UP000184330">
    <property type="component" value="Unassembled WGS sequence"/>
</dbReference>
<evidence type="ECO:0000313" key="2">
    <source>
        <dbReference type="Proteomes" id="UP000184330"/>
    </source>
</evidence>
<protein>
    <submittedName>
        <fullName evidence="1">Uncharacterized protein</fullName>
    </submittedName>
</protein>
<keyword evidence="2" id="KW-1185">Reference proteome</keyword>
<dbReference type="PANTHER" id="PTHR35569">
    <property type="entry name" value="CYANAMIDE HYDRATASE DDI2-RELATED"/>
    <property type="match status" value="1"/>
</dbReference>
<dbReference type="PANTHER" id="PTHR35569:SF1">
    <property type="entry name" value="CYANAMIDE HYDRATASE DDI2-RELATED"/>
    <property type="match status" value="1"/>
</dbReference>
<gene>
    <name evidence="1" type="ORF">PAC_06722</name>
</gene>
<dbReference type="OrthoDB" id="2378324at2759"/>
<evidence type="ECO:0000313" key="1">
    <source>
        <dbReference type="EMBL" id="CZR56833.1"/>
    </source>
</evidence>
<dbReference type="STRING" id="576137.A0A1L7WVR8"/>
<sequence>MLLKRNQKKRRKEGPRDYYSLLFNLIIRAWVKLSGPTKIPTIVIAGVTVPNTPIVQAAQVYARAHADDMTFNHIMRSWLFGAIIINKNATLSSTIEPETLAVAVWDNTGALISTDKRFEVDGAIAAWDFIDSAVTNGTAHGWDEYRKQLVWDSIVLHTDPSIFQYKQPVVKTTATGIFADFQGPNSDLSHTLTWDEYYQVKDAFPRLDIGPSVTRIICGFARTKPATTYSKISRTSALTDKLG</sequence>
<name>A0A1L7WVR8_9HELO</name>
<dbReference type="EMBL" id="FJOG01000009">
    <property type="protein sequence ID" value="CZR56833.1"/>
    <property type="molecule type" value="Genomic_DNA"/>
</dbReference>
<reference evidence="1 2" key="1">
    <citation type="submission" date="2016-03" db="EMBL/GenBank/DDBJ databases">
        <authorList>
            <person name="Ploux O."/>
        </authorList>
    </citation>
    <scope>NUCLEOTIDE SEQUENCE [LARGE SCALE GENOMIC DNA]</scope>
    <source>
        <strain evidence="1 2">UAMH 11012</strain>
    </source>
</reference>
<dbReference type="AlphaFoldDB" id="A0A1L7WVR8"/>
<proteinExistence type="predicted"/>
<accession>A0A1L7WVR8</accession>
<organism evidence="1 2">
    <name type="scientific">Phialocephala subalpina</name>
    <dbReference type="NCBI Taxonomy" id="576137"/>
    <lineage>
        <taxon>Eukaryota</taxon>
        <taxon>Fungi</taxon>
        <taxon>Dikarya</taxon>
        <taxon>Ascomycota</taxon>
        <taxon>Pezizomycotina</taxon>
        <taxon>Leotiomycetes</taxon>
        <taxon>Helotiales</taxon>
        <taxon>Mollisiaceae</taxon>
        <taxon>Phialocephala</taxon>
        <taxon>Phialocephala fortinii species complex</taxon>
    </lineage>
</organism>